<dbReference type="Pfam" id="PF16134">
    <property type="entry name" value="THOC2_N"/>
    <property type="match status" value="2"/>
</dbReference>
<name>A0A085N656_9BILA</name>
<feature type="compositionally biased region" description="Basic and acidic residues" evidence="6">
    <location>
        <begin position="1392"/>
        <end position="1431"/>
    </location>
</feature>
<dbReference type="PANTHER" id="PTHR21597">
    <property type="entry name" value="THO2 PROTEIN"/>
    <property type="match status" value="1"/>
</dbReference>
<dbReference type="Proteomes" id="UP000030758">
    <property type="component" value="Unassembled WGS sequence"/>
</dbReference>
<feature type="domain" description="THO complex subunit 2 N-terminal" evidence="9">
    <location>
        <begin position="44"/>
        <end position="408"/>
    </location>
</feature>
<comment type="subcellular location">
    <subcellularLocation>
        <location evidence="1">Nucleus</location>
    </subcellularLocation>
</comment>
<feature type="domain" description="THO complex subunitTHOC2 C-terminal" evidence="7">
    <location>
        <begin position="959"/>
        <end position="1145"/>
    </location>
</feature>
<feature type="domain" description="THO complex subunit 2 N-terminal" evidence="9">
    <location>
        <begin position="454"/>
        <end position="561"/>
    </location>
</feature>
<comment type="similarity">
    <text evidence="2">Belongs to the THOC2 family.</text>
</comment>
<evidence type="ECO:0000313" key="10">
    <source>
        <dbReference type="EMBL" id="KFD64952.1"/>
    </source>
</evidence>
<feature type="compositionally biased region" description="Polar residues" evidence="6">
    <location>
        <begin position="1432"/>
        <end position="1442"/>
    </location>
</feature>
<comment type="subunit">
    <text evidence="5">Component of the THO subcomplex, which is composed of THOC1, THOC2, THOC3, THOC5, THOC6 and THOC7. The THO subcomplex interacts with DDX39B to form the THO-DDX39B complex which multimerizes into a 28-subunit tetrameric assembly. Component of the transcription/export (TREX) complex at least composed of ALYREF/THOC4, DDX39B, SARNP/CIP29, CHTOP and the THO subcomplex; in the complex interacts with THOC1, THOC3, THOC5, THOC7 and DDX39B. TREX seems to have a dynamic structure involving ATP-dependent remodeling. Interacts with POLDIP3 and ZC3H11A.</text>
</comment>
<dbReference type="Pfam" id="PF11262">
    <property type="entry name" value="Tho2"/>
    <property type="match status" value="2"/>
</dbReference>
<feature type="compositionally biased region" description="Polar residues" evidence="6">
    <location>
        <begin position="1227"/>
        <end position="1244"/>
    </location>
</feature>
<feature type="domain" description="THO complex subunitTHOC2 C-terminal" evidence="7">
    <location>
        <begin position="872"/>
        <end position="958"/>
    </location>
</feature>
<evidence type="ECO:0000256" key="3">
    <source>
        <dbReference type="ARBA" id="ARBA00019596"/>
    </source>
</evidence>
<organism evidence="10">
    <name type="scientific">Trichuris suis</name>
    <name type="common">pig whipworm</name>
    <dbReference type="NCBI Taxonomy" id="68888"/>
    <lineage>
        <taxon>Eukaryota</taxon>
        <taxon>Metazoa</taxon>
        <taxon>Ecdysozoa</taxon>
        <taxon>Nematoda</taxon>
        <taxon>Enoplea</taxon>
        <taxon>Dorylaimia</taxon>
        <taxon>Trichinellida</taxon>
        <taxon>Trichuridae</taxon>
        <taxon>Trichuris</taxon>
    </lineage>
</organism>
<dbReference type="InterPro" id="IPR040007">
    <property type="entry name" value="Tho2"/>
</dbReference>
<dbReference type="GO" id="GO:0000445">
    <property type="term" value="C:THO complex part of transcription export complex"/>
    <property type="evidence" value="ECO:0007669"/>
    <property type="project" value="TreeGrafter"/>
</dbReference>
<feature type="compositionally biased region" description="Polar residues" evidence="6">
    <location>
        <begin position="1370"/>
        <end position="1380"/>
    </location>
</feature>
<reference evidence="10" key="1">
    <citation type="journal article" date="2014" name="Nat. Genet.">
        <title>Genome and transcriptome of the porcine whipworm Trichuris suis.</title>
        <authorList>
            <person name="Jex A.R."/>
            <person name="Nejsum P."/>
            <person name="Schwarz E.M."/>
            <person name="Hu L."/>
            <person name="Young N.D."/>
            <person name="Hall R.S."/>
            <person name="Korhonen P.K."/>
            <person name="Liao S."/>
            <person name="Thamsborg S."/>
            <person name="Xia J."/>
            <person name="Xu P."/>
            <person name="Wang S."/>
            <person name="Scheerlinck J.P."/>
            <person name="Hofmann A."/>
            <person name="Sternberg P.W."/>
            <person name="Wang J."/>
            <person name="Gasser R.B."/>
        </authorList>
    </citation>
    <scope>NUCLEOTIDE SEQUENCE [LARGE SCALE GENOMIC DNA]</scope>
    <source>
        <strain evidence="10">DCEP-RM93F</strain>
    </source>
</reference>
<evidence type="ECO:0000256" key="4">
    <source>
        <dbReference type="ARBA" id="ARBA00023242"/>
    </source>
</evidence>
<feature type="compositionally biased region" description="Polar residues" evidence="6">
    <location>
        <begin position="1493"/>
        <end position="1514"/>
    </location>
</feature>
<evidence type="ECO:0000259" key="7">
    <source>
        <dbReference type="Pfam" id="PF11262"/>
    </source>
</evidence>
<feature type="non-terminal residue" evidence="10">
    <location>
        <position position="1"/>
    </location>
</feature>
<dbReference type="InterPro" id="IPR021726">
    <property type="entry name" value="THO_THOC2_N"/>
</dbReference>
<feature type="compositionally biased region" description="Basic and acidic residues" evidence="6">
    <location>
        <begin position="1696"/>
        <end position="1713"/>
    </location>
</feature>
<feature type="region of interest" description="Disordered" evidence="6">
    <location>
        <begin position="1190"/>
        <end position="1244"/>
    </location>
</feature>
<gene>
    <name evidence="10" type="ORF">M514_06296</name>
</gene>
<feature type="domain" description="THO complex subunitTHOC2 N-terminal" evidence="8">
    <location>
        <begin position="563"/>
        <end position="636"/>
    </location>
</feature>
<dbReference type="InterPro" id="IPR021418">
    <property type="entry name" value="THO_THOC2_C"/>
</dbReference>
<dbReference type="GO" id="GO:0003729">
    <property type="term" value="F:mRNA binding"/>
    <property type="evidence" value="ECO:0007669"/>
    <property type="project" value="TreeGrafter"/>
</dbReference>
<feature type="compositionally biased region" description="Basic residues" evidence="6">
    <location>
        <begin position="1828"/>
        <end position="1839"/>
    </location>
</feature>
<feature type="region of interest" description="Disordered" evidence="6">
    <location>
        <begin position="1280"/>
        <end position="1753"/>
    </location>
</feature>
<keyword evidence="4" id="KW-0539">Nucleus</keyword>
<feature type="compositionally biased region" description="Basic and acidic residues" evidence="6">
    <location>
        <begin position="1326"/>
        <end position="1343"/>
    </location>
</feature>
<evidence type="ECO:0000256" key="1">
    <source>
        <dbReference type="ARBA" id="ARBA00004123"/>
    </source>
</evidence>
<evidence type="ECO:0000256" key="5">
    <source>
        <dbReference type="ARBA" id="ARBA00047033"/>
    </source>
</evidence>
<sequence>KCLSTLVVLFGFGLVHFALYQSLFSPHALISVLVTQNMETSRQLLNLALSAVNGEYTTDDAFEKIQEIVSNSRCAVELLDVLNSLDVEVSSNKEVQRSQRLSELLNKCSGTLIPEEVMVHGIGSLEDNRVKTRVVRLKTRLLYKQTRFNLLHEEPEGFVLLFDTLMNGDFDSRDVANVVASVQQLTAEYSLDTRRVFDMILHCFQFHVEQYAFFVDLLRALDADAAMLNYVITLRISTELSEQTEAEKSKKDLCDAHASSFFDVIAILVYHDLADLSFLLCNMFPSLDEMNSEMASVVENATSCKGDPRPIVLTQARNDVHFNDDDSVTDEGEIDSPSSLLPGNHKLRLLHSLIKIGNWTAAKVVLDHMPAHYATRFTDVCVVMCDFVSYLIDPFYLSITDHVTTVSEQCSEDHPYMAVQKRCECLAEFISDVLPVLLYCETCFMCDVVAFVKVVRLCRVFMAEANERKSEFENEISTLLDICCTTLLPSLTLISTNCSVSEEMWLLLLYFPYQIRHTLYNEWANPGSTNPLLSEKRNEVLSQTRYIMKRLSKETVKQSARIFGRLCHSYPVVVLDFVLNQVQQFENLVDPVVESMRYLTSLSYDVLNCILTQLSNPDKQRLKLTDASISSWLQTLCSFTGSIFKKYCIDIECLLQYVCHQLLLDNSVDLLILYEVVKSMSGIEATSGVTTDQQLDAYSGGDLLKMEYGFFGCGRNMKRSVLRLKQAIMQKDLIVNLCVRMAARRPRIVYSEAIMDVKVAGRMYDQCQDTLIQFASFLFLFVEPEEYVKLIPLVPELVEDCNLDIDVAMFLARPSYSHMIKEKYDAMLKADDSSDKWSIKKKVECFTMASSEVLDPLAEAISSLVPPNLLDTLSPKFFILFWTLSTGDISVPNEMYKSSTDRLRRILEKAERSSSSVNAISSREKAKYANHLAKMKEEHQRQSEHVSLVKGRLVIDKDRCVFSDIDAIFCHKFIEVLHFIKEFNFPTMAFYDMLFYDIAPLVLSFTEFEANRFGRFFASTFDMLLRWHVSQETYEKECLQYPGFHIGILWDTVEEEAQWLSYDNYRALLYTWQFRITRSMLNCLMEDSFISIRNSLLILTKMLPVFPRVQSIATALANEAARIQEAQKSLRPDLSVLAASYLGRLKLLEKQLVTTPVFIPAQEDSLSLSSPSEFRLDSLLASDAVNDSVNANLKKPSETKAAGRSKTQRNEDKGSEATADGTAPTFAETTDSVSSVHVNQPSLQKVTDNTKFPVTNTASDHLLKKAVKCPPVKLLSKKVDGVQPDSDISAVPANAVDSHLKTAPSSRHSPSRSKAGSEGSTTTSETRSKSARNLDKVKKDIEKSSSVIKEASSKIVKDNLAPDEAKKRPQQGTTTSNLSRRSGDSLAVKLKKPLELFGKARADVVRDKPDQPERPRADTFEAKRETYRADSTKGTSSNQASSLGKRHISGSSAQGGSYKIGKTSTASGELKADKQESTTAEVFPHPRLRLRSQKSVTSKNDVKSSQSNKPPSTANDKERRERSKRTSESSVKVTARSDQPLPFSDTLDQFIVVDTSNTSNEEVNPTGKGICNEKPDSPGEKEKSSKAREKDGSSQSTLNDGKPLESSVHESGSFASSDSERDVKKKRHKPERTEPAATESLPGHRDTENNSKPILRLGSHARRPRDGQSTDASTGNKEKYEQIKKEKRSKPEATCSEEKRKRLDTKRAEHSAEKCASQRLPRRDSPSSRSSRHRASGRVRERSGNRRPRERVEHYTRNFHPYIAEPAFDVSFDAFQEQNELRYPGTRESDLYMQPERSDRRYQMRSFWAEDDTSHLLPSSTSPEKYSRHGTKRRKIGRR</sequence>
<feature type="compositionally biased region" description="Basic and acidic residues" evidence="6">
    <location>
        <begin position="1515"/>
        <end position="1527"/>
    </location>
</feature>
<feature type="compositionally biased region" description="Basic and acidic residues" evidence="6">
    <location>
        <begin position="1571"/>
        <end position="1592"/>
    </location>
</feature>
<evidence type="ECO:0000259" key="8">
    <source>
        <dbReference type="Pfam" id="PF11732"/>
    </source>
</evidence>
<evidence type="ECO:0000256" key="6">
    <source>
        <dbReference type="SAM" id="MobiDB-lite"/>
    </source>
</evidence>
<dbReference type="InterPro" id="IPR032302">
    <property type="entry name" value="THOC2_N"/>
</dbReference>
<feature type="region of interest" description="Disordered" evidence="6">
    <location>
        <begin position="1809"/>
        <end position="1839"/>
    </location>
</feature>
<dbReference type="EMBL" id="KL367547">
    <property type="protein sequence ID" value="KFD64952.1"/>
    <property type="molecule type" value="Genomic_DNA"/>
</dbReference>
<dbReference type="Pfam" id="PF11732">
    <property type="entry name" value="Thoc2"/>
    <property type="match status" value="1"/>
</dbReference>
<protein>
    <recommendedName>
        <fullName evidence="3">THO complex subunit 2</fullName>
    </recommendedName>
</protein>
<accession>A0A085N656</accession>
<evidence type="ECO:0000259" key="9">
    <source>
        <dbReference type="Pfam" id="PF16134"/>
    </source>
</evidence>
<feature type="compositionally biased region" description="Polar residues" evidence="6">
    <location>
        <begin position="1554"/>
        <end position="1563"/>
    </location>
</feature>
<dbReference type="GO" id="GO:0006397">
    <property type="term" value="P:mRNA processing"/>
    <property type="evidence" value="ECO:0007669"/>
    <property type="project" value="InterPro"/>
</dbReference>
<feature type="compositionally biased region" description="Low complexity" evidence="6">
    <location>
        <begin position="1313"/>
        <end position="1325"/>
    </location>
</feature>
<evidence type="ECO:0000256" key="2">
    <source>
        <dbReference type="ARBA" id="ARBA00007857"/>
    </source>
</evidence>
<dbReference type="PANTHER" id="PTHR21597:SF0">
    <property type="entry name" value="THO COMPLEX SUBUNIT 2"/>
    <property type="match status" value="1"/>
</dbReference>
<proteinExistence type="inferred from homology"/>
<dbReference type="GO" id="GO:0006406">
    <property type="term" value="P:mRNA export from nucleus"/>
    <property type="evidence" value="ECO:0007669"/>
    <property type="project" value="InterPro"/>
</dbReference>